<dbReference type="OrthoDB" id="9813917at2"/>
<sequence>MGQQQVKKLLELALLAGQIMCESQAESYRVEDTMNKILSLSQAAFAVGCSFSTNLLAIIDDPKFESGAYMGVKRITSHSNNLNKIGQVTRITDYFVQGQLDIDQTYTLLLDIRSGRNLYNPNRAALGIWGMTFCFTFLFDGGPFEGLTAAINGLVLALLFLAGNRFNFGTFFTNVIQASVVTLLPHLFQMYLWPDLASGTVVIASLMPLVPGTPFTTAVRDLFHEDFIAGSSRLVEALLTAGSLALGSIIAFLILEGVFI</sequence>
<accession>A0A0X8FDI8</accession>
<feature type="transmembrane region" description="Helical" evidence="7">
    <location>
        <begin position="37"/>
        <end position="59"/>
    </location>
</feature>
<dbReference type="Proteomes" id="UP000594771">
    <property type="component" value="Chromosome"/>
</dbReference>
<dbReference type="KEGG" id="aun:AWM73_01395"/>
<dbReference type="GO" id="GO:0005886">
    <property type="term" value="C:plasma membrane"/>
    <property type="evidence" value="ECO:0007669"/>
    <property type="project" value="UniProtKB-SubCell"/>
</dbReference>
<evidence type="ECO:0000256" key="1">
    <source>
        <dbReference type="ARBA" id="ARBA00004651"/>
    </source>
</evidence>
<evidence type="ECO:0000256" key="6">
    <source>
        <dbReference type="ARBA" id="ARBA00034125"/>
    </source>
</evidence>
<reference evidence="10 11" key="1">
    <citation type="submission" date="2020-12" db="EMBL/GenBank/DDBJ databases">
        <title>FDA dAtabase for Regulatory Grade micrObial Sequences (FDA-ARGOS): Supporting development and validation of Infectious Disease Dx tests.</title>
        <authorList>
            <person name="Sproer C."/>
            <person name="Gronow S."/>
            <person name="Severitt S."/>
            <person name="Schroder I."/>
            <person name="Tallon L."/>
            <person name="Sadzewicz L."/>
            <person name="Zhao X."/>
            <person name="Boylan J."/>
            <person name="Ott S."/>
            <person name="Bowen H."/>
            <person name="Vavikolanu K."/>
            <person name="Mehta A."/>
            <person name="Aluvathingal J."/>
            <person name="Nadendla S."/>
            <person name="Lowell S."/>
            <person name="Myers T."/>
            <person name="Yan Y."/>
            <person name="Sichtig H."/>
        </authorList>
    </citation>
    <scope>NUCLEOTIDE SEQUENCE [LARGE SCALE GENOMIC DNA]</scope>
    <source>
        <strain evidence="10 11">FDAARGOS_911</strain>
    </source>
</reference>
<feature type="transmembrane region" description="Helical" evidence="7">
    <location>
        <begin position="146"/>
        <end position="163"/>
    </location>
</feature>
<evidence type="ECO:0000313" key="9">
    <source>
        <dbReference type="EMBL" id="MCY3053347.1"/>
    </source>
</evidence>
<protein>
    <submittedName>
        <fullName evidence="10">Threonine/serine exporter family protein</fullName>
    </submittedName>
</protein>
<reference evidence="9" key="2">
    <citation type="submission" date="2022-09" db="EMBL/GenBank/DDBJ databases">
        <title>Aerococcus urinae taxonomy study.</title>
        <authorList>
            <person name="Christensen J."/>
            <person name="Senneby E."/>
        </authorList>
    </citation>
    <scope>NUCLEOTIDE SEQUENCE</scope>
    <source>
        <strain evidence="9">NLD-066-U95</strain>
    </source>
</reference>
<comment type="similarity">
    <text evidence="6">Belongs to the ThrE exporter (TC 2.A.79) family.</text>
</comment>
<evidence type="ECO:0000313" key="10">
    <source>
        <dbReference type="EMBL" id="QPS02387.1"/>
    </source>
</evidence>
<keyword evidence="4 7" id="KW-1133">Transmembrane helix</keyword>
<evidence type="ECO:0000313" key="11">
    <source>
        <dbReference type="Proteomes" id="UP000594771"/>
    </source>
</evidence>
<dbReference type="Proteomes" id="UP001069145">
    <property type="component" value="Unassembled WGS sequence"/>
</dbReference>
<organism evidence="10 11">
    <name type="scientific">Aerococcus urinae</name>
    <dbReference type="NCBI Taxonomy" id="1376"/>
    <lineage>
        <taxon>Bacteria</taxon>
        <taxon>Bacillati</taxon>
        <taxon>Bacillota</taxon>
        <taxon>Bacilli</taxon>
        <taxon>Lactobacillales</taxon>
        <taxon>Aerococcaceae</taxon>
        <taxon>Aerococcus</taxon>
    </lineage>
</organism>
<keyword evidence="3 7" id="KW-0812">Transmembrane</keyword>
<dbReference type="InterPro" id="IPR010619">
    <property type="entry name" value="ThrE-like_N"/>
</dbReference>
<evidence type="ECO:0000313" key="12">
    <source>
        <dbReference type="Proteomes" id="UP001069145"/>
    </source>
</evidence>
<dbReference type="GO" id="GO:0015744">
    <property type="term" value="P:succinate transport"/>
    <property type="evidence" value="ECO:0007669"/>
    <property type="project" value="TreeGrafter"/>
</dbReference>
<feature type="transmembrane region" description="Helical" evidence="7">
    <location>
        <begin position="235"/>
        <end position="255"/>
    </location>
</feature>
<feature type="transmembrane region" description="Helical" evidence="7">
    <location>
        <begin position="175"/>
        <end position="193"/>
    </location>
</feature>
<evidence type="ECO:0000256" key="7">
    <source>
        <dbReference type="SAM" id="Phobius"/>
    </source>
</evidence>
<dbReference type="RefSeq" id="WP_060777743.1">
    <property type="nucleotide sequence ID" value="NZ_CAJHLH010000003.1"/>
</dbReference>
<dbReference type="AlphaFoldDB" id="A0A0X8FDI8"/>
<keyword evidence="12" id="KW-1185">Reference proteome</keyword>
<evidence type="ECO:0000256" key="4">
    <source>
        <dbReference type="ARBA" id="ARBA00022989"/>
    </source>
</evidence>
<dbReference type="EMBL" id="CP065662">
    <property type="protein sequence ID" value="QPS02387.1"/>
    <property type="molecule type" value="Genomic_DNA"/>
</dbReference>
<dbReference type="EMBL" id="JAOTML010000004">
    <property type="protein sequence ID" value="MCY3053347.1"/>
    <property type="molecule type" value="Genomic_DNA"/>
</dbReference>
<name>A0A0X8FDI8_9LACT</name>
<dbReference type="InterPro" id="IPR050539">
    <property type="entry name" value="ThrE_Dicarb/AminoAcid_Exp"/>
</dbReference>
<evidence type="ECO:0000256" key="2">
    <source>
        <dbReference type="ARBA" id="ARBA00022475"/>
    </source>
</evidence>
<gene>
    <name evidence="10" type="ORF">I6G68_08660</name>
    <name evidence="9" type="ORF">ODY43_05005</name>
</gene>
<evidence type="ECO:0000256" key="3">
    <source>
        <dbReference type="ARBA" id="ARBA00022692"/>
    </source>
</evidence>
<proteinExistence type="inferred from homology"/>
<dbReference type="Pfam" id="PF06738">
    <property type="entry name" value="ThrE"/>
    <property type="match status" value="1"/>
</dbReference>
<dbReference type="GO" id="GO:0022857">
    <property type="term" value="F:transmembrane transporter activity"/>
    <property type="evidence" value="ECO:0007669"/>
    <property type="project" value="InterPro"/>
</dbReference>
<dbReference type="GeneID" id="35767731"/>
<evidence type="ECO:0000256" key="5">
    <source>
        <dbReference type="ARBA" id="ARBA00023136"/>
    </source>
</evidence>
<keyword evidence="5 7" id="KW-0472">Membrane</keyword>
<keyword evidence="2" id="KW-1003">Cell membrane</keyword>
<evidence type="ECO:0000259" key="8">
    <source>
        <dbReference type="Pfam" id="PF06738"/>
    </source>
</evidence>
<comment type="subcellular location">
    <subcellularLocation>
        <location evidence="1">Cell membrane</location>
        <topology evidence="1">Multi-pass membrane protein</topology>
    </subcellularLocation>
</comment>
<dbReference type="PANTHER" id="PTHR34390:SF2">
    <property type="entry name" value="SUCCINATE TRANSPORTER SUBUNIT YJJP-RELATED"/>
    <property type="match status" value="1"/>
</dbReference>
<feature type="domain" description="Threonine/serine exporter-like N-terminal" evidence="8">
    <location>
        <begin position="12"/>
        <end position="253"/>
    </location>
</feature>
<dbReference type="PANTHER" id="PTHR34390">
    <property type="entry name" value="UPF0442 PROTEIN YJJB-RELATED"/>
    <property type="match status" value="1"/>
</dbReference>